<dbReference type="EC" id="4.1.3.17" evidence="9"/>
<sequence>MTEIFSTADLVDDHPDAVVSVPLQFRQFGAVRAFSGRVVTVHSPGDNALLKQVLAQPGEGRVVVVDAEGSLAHCMLGDKMAATAAQNSWAGIIVVGAVRDVTALRQLPLGIKALGSNPARPTKFGTGEVDVPITVSAVEIVPGQLIWSDDDGILVAPPDADSLIRQPAG</sequence>
<dbReference type="CDD" id="cd16841">
    <property type="entry name" value="RraA_family"/>
    <property type="match status" value="1"/>
</dbReference>
<organism evidence="10 11">
    <name type="scientific">Pseudonocardia zijingensis</name>
    <dbReference type="NCBI Taxonomy" id="153376"/>
    <lineage>
        <taxon>Bacteria</taxon>
        <taxon>Bacillati</taxon>
        <taxon>Actinomycetota</taxon>
        <taxon>Actinomycetes</taxon>
        <taxon>Pseudonocardiales</taxon>
        <taxon>Pseudonocardiaceae</taxon>
        <taxon>Pseudonocardia</taxon>
    </lineage>
</organism>
<evidence type="ECO:0000256" key="1">
    <source>
        <dbReference type="ARBA" id="ARBA00001342"/>
    </source>
</evidence>
<dbReference type="EMBL" id="BAAAHP010000003">
    <property type="protein sequence ID" value="GAA0919278.1"/>
    <property type="molecule type" value="Genomic_DNA"/>
</dbReference>
<dbReference type="NCBIfam" id="TIGR01935">
    <property type="entry name" value="NOT-MenG"/>
    <property type="match status" value="1"/>
</dbReference>
<evidence type="ECO:0000313" key="10">
    <source>
        <dbReference type="EMBL" id="GAA0919278.1"/>
    </source>
</evidence>
<reference evidence="10 11" key="1">
    <citation type="journal article" date="2019" name="Int. J. Syst. Evol. Microbiol.">
        <title>The Global Catalogue of Microorganisms (GCM) 10K type strain sequencing project: providing services to taxonomists for standard genome sequencing and annotation.</title>
        <authorList>
            <consortium name="The Broad Institute Genomics Platform"/>
            <consortium name="The Broad Institute Genome Sequencing Center for Infectious Disease"/>
            <person name="Wu L."/>
            <person name="Ma J."/>
        </authorList>
    </citation>
    <scope>NUCLEOTIDE SEQUENCE [LARGE SCALE GENOMIC DNA]</scope>
    <source>
        <strain evidence="10 11">JCM 11117</strain>
    </source>
</reference>
<evidence type="ECO:0000256" key="8">
    <source>
        <dbReference type="ARBA" id="ARBA00047973"/>
    </source>
</evidence>
<dbReference type="Pfam" id="PF03737">
    <property type="entry name" value="RraA-like"/>
    <property type="match status" value="1"/>
</dbReference>
<name>A0ABN1NY31_9PSEU</name>
<accession>A0ABN1NY31</accession>
<evidence type="ECO:0000256" key="9">
    <source>
        <dbReference type="RuleBase" id="RU004338"/>
    </source>
</evidence>
<dbReference type="Gene3D" id="3.50.30.40">
    <property type="entry name" value="Ribonuclease E inhibitor RraA/RraA-like"/>
    <property type="match status" value="1"/>
</dbReference>
<evidence type="ECO:0000256" key="7">
    <source>
        <dbReference type="ARBA" id="ARBA00025046"/>
    </source>
</evidence>
<dbReference type="NCBIfam" id="NF006875">
    <property type="entry name" value="PRK09372.1"/>
    <property type="match status" value="1"/>
</dbReference>
<evidence type="ECO:0000313" key="11">
    <source>
        <dbReference type="Proteomes" id="UP001499967"/>
    </source>
</evidence>
<dbReference type="PANTHER" id="PTHR33254:SF4">
    <property type="entry name" value="4-HYDROXY-4-METHYL-2-OXOGLUTARATE ALDOLASE 3-RELATED"/>
    <property type="match status" value="1"/>
</dbReference>
<evidence type="ECO:0000256" key="3">
    <source>
        <dbReference type="ARBA" id="ARBA00008621"/>
    </source>
</evidence>
<dbReference type="EC" id="4.1.1.112" evidence="9"/>
<comment type="cofactor">
    <cofactor evidence="2 9">
        <name>a divalent metal cation</name>
        <dbReference type="ChEBI" id="CHEBI:60240"/>
    </cofactor>
</comment>
<comment type="catalytic activity">
    <reaction evidence="8 9">
        <text>oxaloacetate + H(+) = pyruvate + CO2</text>
        <dbReference type="Rhea" id="RHEA:15641"/>
        <dbReference type="ChEBI" id="CHEBI:15361"/>
        <dbReference type="ChEBI" id="CHEBI:15378"/>
        <dbReference type="ChEBI" id="CHEBI:16452"/>
        <dbReference type="ChEBI" id="CHEBI:16526"/>
        <dbReference type="EC" id="4.1.1.112"/>
    </reaction>
</comment>
<evidence type="ECO:0000256" key="4">
    <source>
        <dbReference type="ARBA" id="ARBA00011233"/>
    </source>
</evidence>
<comment type="function">
    <text evidence="7 9">Catalyzes the aldol cleavage of 4-hydroxy-4-methyl-2-oxoglutarate (HMG) into 2 molecules of pyruvate. Also contains a secondary oxaloacetate (OAA) decarboxylase activity due to the common pyruvate enolate transition state formed following C-C bond cleavage in the retro-aldol and decarboxylation reactions.</text>
</comment>
<proteinExistence type="inferred from homology"/>
<keyword evidence="11" id="KW-1185">Reference proteome</keyword>
<dbReference type="InterPro" id="IPR036704">
    <property type="entry name" value="RraA/RraA-like_sf"/>
</dbReference>
<evidence type="ECO:0000256" key="6">
    <source>
        <dbReference type="ARBA" id="ARBA00023239"/>
    </source>
</evidence>
<protein>
    <recommendedName>
        <fullName evidence="9">4-hydroxy-4-methyl-2-oxoglutarate aldolase</fullName>
        <shortName evidence="9">HMG aldolase</shortName>
        <ecNumber evidence="9">4.1.1.112</ecNumber>
        <ecNumber evidence="9">4.1.3.17</ecNumber>
    </recommendedName>
    <alternativeName>
        <fullName evidence="9">Oxaloacetate decarboxylase</fullName>
    </alternativeName>
</protein>
<dbReference type="InterPro" id="IPR005493">
    <property type="entry name" value="RraA/RraA-like"/>
</dbReference>
<evidence type="ECO:0000256" key="5">
    <source>
        <dbReference type="ARBA" id="ARBA00022723"/>
    </source>
</evidence>
<dbReference type="PANTHER" id="PTHR33254">
    <property type="entry name" value="4-HYDROXY-4-METHYL-2-OXOGLUTARATE ALDOLASE 3-RELATED"/>
    <property type="match status" value="1"/>
</dbReference>
<comment type="similarity">
    <text evidence="3 9">Belongs to the class II aldolase/RraA-like family.</text>
</comment>
<dbReference type="RefSeq" id="WP_343937659.1">
    <property type="nucleotide sequence ID" value="NZ_BAAAHP010000003.1"/>
</dbReference>
<comment type="catalytic activity">
    <reaction evidence="1 9">
        <text>4-hydroxy-4-methyl-2-oxoglutarate = 2 pyruvate</text>
        <dbReference type="Rhea" id="RHEA:22748"/>
        <dbReference type="ChEBI" id="CHEBI:15361"/>
        <dbReference type="ChEBI" id="CHEBI:58276"/>
        <dbReference type="EC" id="4.1.3.17"/>
    </reaction>
</comment>
<dbReference type="Proteomes" id="UP001499967">
    <property type="component" value="Unassembled WGS sequence"/>
</dbReference>
<gene>
    <name evidence="10" type="primary">rraA</name>
    <name evidence="10" type="ORF">GCM10009559_01290</name>
</gene>
<dbReference type="InterPro" id="IPR010203">
    <property type="entry name" value="RraA"/>
</dbReference>
<comment type="caution">
    <text evidence="10">The sequence shown here is derived from an EMBL/GenBank/DDBJ whole genome shotgun (WGS) entry which is preliminary data.</text>
</comment>
<comment type="subunit">
    <text evidence="4 9">Homotrimer.</text>
</comment>
<dbReference type="SUPFAM" id="SSF89562">
    <property type="entry name" value="RraA-like"/>
    <property type="match status" value="1"/>
</dbReference>
<keyword evidence="6 9" id="KW-0456">Lyase</keyword>
<evidence type="ECO:0000256" key="2">
    <source>
        <dbReference type="ARBA" id="ARBA00001968"/>
    </source>
</evidence>
<keyword evidence="5 9" id="KW-0479">Metal-binding</keyword>